<dbReference type="HOGENOM" id="CLU_3166733_0_0_4"/>
<keyword evidence="2" id="KW-1185">Reference proteome</keyword>
<protein>
    <submittedName>
        <fullName evidence="1">Uncharacterized protein</fullName>
    </submittedName>
</protein>
<proteinExistence type="predicted"/>
<evidence type="ECO:0000313" key="1">
    <source>
        <dbReference type="EMBL" id="AIY40270.1"/>
    </source>
</evidence>
<evidence type="ECO:0000313" key="2">
    <source>
        <dbReference type="Proteomes" id="UP000030302"/>
    </source>
</evidence>
<reference evidence="2" key="1">
    <citation type="journal article" date="2014" name="Soil Biol. Biochem.">
        <title>Structure and function of bacterial communities in ageing soils: Insights from the Mendocino ecological staircase.</title>
        <authorList>
            <person name="Uroz S."/>
            <person name="Tech J.J."/>
            <person name="Sawaya N.A."/>
            <person name="Frey-Klett P."/>
            <person name="Leveau J.H.J."/>
        </authorList>
    </citation>
    <scope>NUCLEOTIDE SEQUENCE [LARGE SCALE GENOMIC DNA]</scope>
    <source>
        <strain evidence="2">Cal35</strain>
    </source>
</reference>
<sequence>MQPPANVFDAGPARCRKTLLSRTHPANNANNTQIAIQFNAWPRRPVT</sequence>
<dbReference type="AlphaFoldDB" id="A0A0A1F944"/>
<dbReference type="EMBL" id="CP009962">
    <property type="protein sequence ID" value="AIY40270.1"/>
    <property type="molecule type" value="Genomic_DNA"/>
</dbReference>
<name>A0A0A1F944_9BURK</name>
<dbReference type="KEGG" id="care:LT85_1112"/>
<accession>A0A0A1F944</accession>
<dbReference type="STRING" id="279058.LT85_1112"/>
<dbReference type="Proteomes" id="UP000030302">
    <property type="component" value="Chromosome"/>
</dbReference>
<organism evidence="1 2">
    <name type="scientific">Collimonas arenae</name>
    <dbReference type="NCBI Taxonomy" id="279058"/>
    <lineage>
        <taxon>Bacteria</taxon>
        <taxon>Pseudomonadati</taxon>
        <taxon>Pseudomonadota</taxon>
        <taxon>Betaproteobacteria</taxon>
        <taxon>Burkholderiales</taxon>
        <taxon>Oxalobacteraceae</taxon>
        <taxon>Collimonas</taxon>
    </lineage>
</organism>
<gene>
    <name evidence="1" type="ORF">LT85_1112</name>
</gene>